<dbReference type="SMART" id="SM00086">
    <property type="entry name" value="PAC"/>
    <property type="match status" value="3"/>
</dbReference>
<dbReference type="SMART" id="SM00267">
    <property type="entry name" value="GGDEF"/>
    <property type="match status" value="1"/>
</dbReference>
<dbReference type="InterPro" id="IPR001610">
    <property type="entry name" value="PAC"/>
</dbReference>
<proteinExistence type="predicted"/>
<dbReference type="Pfam" id="PF00563">
    <property type="entry name" value="EAL"/>
    <property type="match status" value="1"/>
</dbReference>
<dbReference type="InterPro" id="IPR043128">
    <property type="entry name" value="Rev_trsase/Diguanyl_cyclase"/>
</dbReference>
<dbReference type="PROSITE" id="PS50112">
    <property type="entry name" value="PAS"/>
    <property type="match status" value="2"/>
</dbReference>
<dbReference type="SMART" id="SM00091">
    <property type="entry name" value="PAS"/>
    <property type="match status" value="3"/>
</dbReference>
<dbReference type="SUPFAM" id="SSF55785">
    <property type="entry name" value="PYP-like sensor domain (PAS domain)"/>
    <property type="match status" value="3"/>
</dbReference>
<dbReference type="InParanoid" id="U2DQK3"/>
<dbReference type="CDD" id="cd01949">
    <property type="entry name" value="GGDEF"/>
    <property type="match status" value="1"/>
</dbReference>
<dbReference type="NCBIfam" id="TIGR00229">
    <property type="entry name" value="sensory_box"/>
    <property type="match status" value="3"/>
</dbReference>
<dbReference type="RefSeq" id="WP_008825956.1">
    <property type="nucleotide sequence ID" value="NZ_AFNU02000025.1"/>
</dbReference>
<dbReference type="AlphaFoldDB" id="U2DQK3"/>
<feature type="domain" description="GGDEF" evidence="3">
    <location>
        <begin position="533"/>
        <end position="666"/>
    </location>
</feature>
<dbReference type="Pfam" id="PF13426">
    <property type="entry name" value="PAS_9"/>
    <property type="match status" value="3"/>
</dbReference>
<dbReference type="PROSITE" id="PS50887">
    <property type="entry name" value="GGDEF"/>
    <property type="match status" value="1"/>
</dbReference>
<dbReference type="Gene3D" id="3.30.450.20">
    <property type="entry name" value="PAS domain"/>
    <property type="match status" value="3"/>
</dbReference>
<gene>
    <name evidence="4" type="ORF">HLPCO_003137</name>
</gene>
<dbReference type="CDD" id="cd01948">
    <property type="entry name" value="EAL"/>
    <property type="match status" value="1"/>
</dbReference>
<evidence type="ECO:0000259" key="2">
    <source>
        <dbReference type="PROSITE" id="PS50883"/>
    </source>
</evidence>
<evidence type="ECO:0000259" key="1">
    <source>
        <dbReference type="PROSITE" id="PS50112"/>
    </source>
</evidence>
<dbReference type="eggNOG" id="COG5001">
    <property type="taxonomic scope" value="Bacteria"/>
</dbReference>
<evidence type="ECO:0000259" key="3">
    <source>
        <dbReference type="PROSITE" id="PS50887"/>
    </source>
</evidence>
<feature type="domain" description="PAS" evidence="1">
    <location>
        <begin position="256"/>
        <end position="310"/>
    </location>
</feature>
<dbReference type="STRING" id="1033810.HLPCO_003137"/>
<dbReference type="InterPro" id="IPR035965">
    <property type="entry name" value="PAS-like_dom_sf"/>
</dbReference>
<dbReference type="InterPro" id="IPR000160">
    <property type="entry name" value="GGDEF_dom"/>
</dbReference>
<dbReference type="Gene3D" id="3.30.70.270">
    <property type="match status" value="1"/>
</dbReference>
<feature type="domain" description="PAS" evidence="1">
    <location>
        <begin position="140"/>
        <end position="210"/>
    </location>
</feature>
<evidence type="ECO:0000313" key="5">
    <source>
        <dbReference type="Proteomes" id="UP000005707"/>
    </source>
</evidence>
<dbReference type="InterPro" id="IPR001633">
    <property type="entry name" value="EAL_dom"/>
</dbReference>
<dbReference type="InterPro" id="IPR029787">
    <property type="entry name" value="Nucleotide_cyclase"/>
</dbReference>
<reference evidence="4 5" key="1">
    <citation type="journal article" date="2011" name="J. Bacteriol.">
        <title>Genome sequence of Haloplasma contractile, an unusual contractile bacterium from a deep-sea anoxic brine lake.</title>
        <authorList>
            <person name="Antunes A."/>
            <person name="Alam I."/>
            <person name="El Dorry H."/>
            <person name="Siam R."/>
            <person name="Robertson A."/>
            <person name="Bajic V.B."/>
            <person name="Stingl U."/>
        </authorList>
    </citation>
    <scope>NUCLEOTIDE SEQUENCE [LARGE SCALE GENOMIC DNA]</scope>
    <source>
        <strain evidence="4 5">SSD-17B</strain>
    </source>
</reference>
<dbReference type="NCBIfam" id="TIGR00254">
    <property type="entry name" value="GGDEF"/>
    <property type="match status" value="1"/>
</dbReference>
<dbReference type="SMART" id="SM00052">
    <property type="entry name" value="EAL"/>
    <property type="match status" value="1"/>
</dbReference>
<dbReference type="EMBL" id="AFNU02000025">
    <property type="protein sequence ID" value="ERJ10892.1"/>
    <property type="molecule type" value="Genomic_DNA"/>
</dbReference>
<dbReference type="Gene3D" id="3.20.20.450">
    <property type="entry name" value="EAL domain"/>
    <property type="match status" value="1"/>
</dbReference>
<dbReference type="InterPro" id="IPR035919">
    <property type="entry name" value="EAL_sf"/>
</dbReference>
<accession>U2DQK3</accession>
<dbReference type="SUPFAM" id="SSF55073">
    <property type="entry name" value="Nucleotide cyclase"/>
    <property type="match status" value="1"/>
</dbReference>
<evidence type="ECO:0000313" key="4">
    <source>
        <dbReference type="EMBL" id="ERJ10892.1"/>
    </source>
</evidence>
<dbReference type="Pfam" id="PF00990">
    <property type="entry name" value="GGDEF"/>
    <property type="match status" value="1"/>
</dbReference>
<dbReference type="CDD" id="cd00130">
    <property type="entry name" value="PAS"/>
    <property type="match status" value="3"/>
</dbReference>
<organism evidence="4 5">
    <name type="scientific">Haloplasma contractile SSD-17B</name>
    <dbReference type="NCBI Taxonomy" id="1033810"/>
    <lineage>
        <taxon>Bacteria</taxon>
        <taxon>Bacillati</taxon>
        <taxon>Mycoplasmatota</taxon>
        <taxon>Mollicutes</taxon>
        <taxon>Haloplasmatales</taxon>
        <taxon>Haloplasmataceae</taxon>
        <taxon>Haloplasma</taxon>
    </lineage>
</organism>
<keyword evidence="5" id="KW-1185">Reference proteome</keyword>
<feature type="domain" description="EAL" evidence="2">
    <location>
        <begin position="675"/>
        <end position="927"/>
    </location>
</feature>
<dbReference type="InterPro" id="IPR000014">
    <property type="entry name" value="PAS"/>
</dbReference>
<name>U2DQK3_9MOLU</name>
<dbReference type="OrthoDB" id="9813903at2"/>
<protein>
    <submittedName>
        <fullName evidence="4">Regulatory components of sensory transduction system protein</fullName>
    </submittedName>
</protein>
<comment type="caution">
    <text evidence="4">The sequence shown here is derived from an EMBL/GenBank/DDBJ whole genome shotgun (WGS) entry which is preliminary data.</text>
</comment>
<dbReference type="PANTHER" id="PTHR44757:SF2">
    <property type="entry name" value="BIOFILM ARCHITECTURE MAINTENANCE PROTEIN MBAA"/>
    <property type="match status" value="1"/>
</dbReference>
<dbReference type="SUPFAM" id="SSF141868">
    <property type="entry name" value="EAL domain-like"/>
    <property type="match status" value="1"/>
</dbReference>
<dbReference type="PROSITE" id="PS50883">
    <property type="entry name" value="EAL"/>
    <property type="match status" value="1"/>
</dbReference>
<dbReference type="InterPro" id="IPR052155">
    <property type="entry name" value="Biofilm_reg_signaling"/>
</dbReference>
<dbReference type="PANTHER" id="PTHR44757">
    <property type="entry name" value="DIGUANYLATE CYCLASE DGCP"/>
    <property type="match status" value="1"/>
</dbReference>
<sequence length="927" mass="107135">MKFILNKNREYNSEFKLIRTPMIVTKNRLIKRANNQAKELFGFAKKNTLTDMKLYHLSPEVQLDGTYTYEKEIQMYEELDEVDQLNSFWFFRDHLGEGFIATIQLKKYHHHIIITINDSIDEDTQIETNIENIQHLYNNGSTLFRKIYDHINSAILVIDPITSDIVEANGTAVEFYGYSKDELLTLKISDINIYSQEKIFNEMRNAVNEDRNFFLLKHKKANGIIIDVEVYSFPIKINQKNLLVSVIHDVSVKNELQTRFKEMVKSSPTAIAILDEDITVVDVNEQFMNLFQYKRVDVLGKNLKNYIVPEGCKDESSKKGDTLMDGFVINEEVVRKRKDGKLLDIELVAIPILYNGKITGIVVKYIDITEKKKYIKQLELYKKVFEYSNEGIVIINDELKVEWINKAYTDMSGFQLGDIKGVEAKSILENSITSNDFLCNLRDCLLKTGTWSGEIYTRNKDQKLKPLALNVFTIEDDFNRVTNYVAILKDLSEIKIYDEKLKVLTEKDIVTSLYNRKFFINKVNTLLEQNRNEHFSLLFLDIDEFKRINDSQGHYIGDKILINFSSRIKRTLGENDLFARYGGDRFVLLLKECSLYNRYSLVAKKILDSLYSPFKIDNKQYYVSTSIGVSKYPTNGTHAEELIRNSEIAMETAKESQENLIQVYSHGMKEHVDDALYIVNKMRQAISLGEFNLFFQPIYDLKTNELVSAETLVQWRDKQSPPSQPGSFVSVAEQTGEVHRFGDWVLQRVCQTITHLKKDGIVPVPVSINVSVKQLENTFFADSFKSTLERYDLIPTDIEIVISEHVVITKQDDLDKTIKKLSKMGVPIIVNDFKLGYNWLKHLDKLKVKGVRINHKFLDITDDLSKNVDLLRTVLHIANVFDLRVVIEGIKTEDELAIVKALNCQYGQGTILHPPVAAEKFKKILTH</sequence>
<reference evidence="4 5" key="2">
    <citation type="journal article" date="2013" name="PLoS ONE">
        <title>INDIGO - INtegrated Data Warehouse of MIcrobial GenOmes with Examples from the Red Sea Extremophiles.</title>
        <authorList>
            <person name="Alam I."/>
            <person name="Antunes A."/>
            <person name="Kamau A.A."/>
            <person name="Ba Alawi W."/>
            <person name="Kalkatawi M."/>
            <person name="Stingl U."/>
            <person name="Bajic V.B."/>
        </authorList>
    </citation>
    <scope>NUCLEOTIDE SEQUENCE [LARGE SCALE GENOMIC DNA]</scope>
    <source>
        <strain evidence="4 5">SSD-17B</strain>
    </source>
</reference>
<dbReference type="Proteomes" id="UP000005707">
    <property type="component" value="Unassembled WGS sequence"/>
</dbReference>